<accession>A0ABR9J6F6</accession>
<keyword evidence="3" id="KW-1185">Reference proteome</keyword>
<feature type="compositionally biased region" description="Low complexity" evidence="1">
    <location>
        <begin position="40"/>
        <end position="57"/>
    </location>
</feature>
<organism evidence="2 3">
    <name type="scientific">Nesterenkonia halotolerans</name>
    <dbReference type="NCBI Taxonomy" id="225325"/>
    <lineage>
        <taxon>Bacteria</taxon>
        <taxon>Bacillati</taxon>
        <taxon>Actinomycetota</taxon>
        <taxon>Actinomycetes</taxon>
        <taxon>Micrococcales</taxon>
        <taxon>Micrococcaceae</taxon>
        <taxon>Nesterenkonia</taxon>
    </lineage>
</organism>
<gene>
    <name evidence="2" type="ORF">H4W26_001179</name>
</gene>
<proteinExistence type="predicted"/>
<evidence type="ECO:0000256" key="1">
    <source>
        <dbReference type="SAM" id="MobiDB-lite"/>
    </source>
</evidence>
<evidence type="ECO:0000313" key="3">
    <source>
        <dbReference type="Proteomes" id="UP000636579"/>
    </source>
</evidence>
<evidence type="ECO:0000313" key="2">
    <source>
        <dbReference type="EMBL" id="MBE1514424.1"/>
    </source>
</evidence>
<feature type="compositionally biased region" description="Basic and acidic residues" evidence="1">
    <location>
        <begin position="75"/>
        <end position="85"/>
    </location>
</feature>
<dbReference type="Proteomes" id="UP000636579">
    <property type="component" value="Unassembled WGS sequence"/>
</dbReference>
<reference evidence="2 3" key="1">
    <citation type="submission" date="2020-10" db="EMBL/GenBank/DDBJ databases">
        <title>Sequencing the genomes of 1000 actinobacteria strains.</title>
        <authorList>
            <person name="Klenk H.-P."/>
        </authorList>
    </citation>
    <scope>NUCLEOTIDE SEQUENCE [LARGE SCALE GENOMIC DNA]</scope>
    <source>
        <strain evidence="2 3">DSM 15474</strain>
    </source>
</reference>
<name>A0ABR9J6F6_9MICC</name>
<comment type="caution">
    <text evidence="2">The sequence shown here is derived from an EMBL/GenBank/DDBJ whole genome shotgun (WGS) entry which is preliminary data.</text>
</comment>
<dbReference type="EMBL" id="JADBEE010000001">
    <property type="protein sequence ID" value="MBE1514424.1"/>
    <property type="molecule type" value="Genomic_DNA"/>
</dbReference>
<protein>
    <submittedName>
        <fullName evidence="2">General stress protein YciG</fullName>
    </submittedName>
</protein>
<feature type="compositionally biased region" description="Polar residues" evidence="1">
    <location>
        <begin position="1"/>
        <end position="13"/>
    </location>
</feature>
<dbReference type="RefSeq" id="WP_192591174.1">
    <property type="nucleotide sequence ID" value="NZ_JADBEE010000001.1"/>
</dbReference>
<feature type="region of interest" description="Disordered" evidence="1">
    <location>
        <begin position="1"/>
        <end position="85"/>
    </location>
</feature>
<sequence>MADQNNPGQFGNRNDTEDQASKGGQQSTGSFGEKNAADPSQVGQQGGQQSSGSFGDSNSADPSQAGQKGAEAQSTEDKAKGGRNS</sequence>